<sequence>MLVTKGPLVFTTVLCISTGVLCQQNYNVTYSSTSICGLKGSFVDMSCTYSYPSDRQIRETFWHISWFPEIPTDLSLDSKYQGRVEYLRDKVNNCSLRIKDLRESDIKEKYRFRLRTDDPKGTFSGSEVSLSLTDLHVTVSPATVKEGDRVTLTCSTTCSLSNNPTYIWYRNSQPLSNIHTTSSNTLSIPSFRKEDNANYSCAVRGHEAQPSPSVFVQSWQDYNVTYSSTSICGFKGSFVDIPCTYSYPSNRQIIETFWHINWFPDTPTDLNQDSRYQGRVEYLGGNTNNCTLRIKDLRESDIKGKYRFRLRTDDPKGTFSGSEVSLSLTDLHVTVSREFVSAGEKVTLTCSSICSLSNNPTYIWYKNSQPHKHTADNRLAKDSVSAEDAGEYSCAVQGHEIHSSPAQTLSVRYGPRHTLASVHPSGDLVEGSSVTLTCSSDANPPAHRYAWTQAREGRGSSTAEMRGTTAGSRDSSNDTYTALNPRTISPEYDTLANLKVSADGATYTPAASVPTELPDYEN</sequence>
<evidence type="ECO:0000313" key="5">
    <source>
        <dbReference type="Proteomes" id="UP000823561"/>
    </source>
</evidence>
<dbReference type="InterPro" id="IPR003598">
    <property type="entry name" value="Ig_sub2"/>
</dbReference>
<keyword evidence="2" id="KW-0732">Signal</keyword>
<dbReference type="Pfam" id="PF13895">
    <property type="entry name" value="Ig_2"/>
    <property type="match status" value="1"/>
</dbReference>
<reference evidence="4" key="1">
    <citation type="submission" date="2020-10" db="EMBL/GenBank/DDBJ databases">
        <title>Chromosome-scale genome assembly of the Allis shad, Alosa alosa.</title>
        <authorList>
            <person name="Margot Z."/>
            <person name="Christophe K."/>
            <person name="Cabau C."/>
            <person name="Louis A."/>
            <person name="Berthelot C."/>
            <person name="Parey E."/>
            <person name="Roest Crollius H."/>
            <person name="Montfort J."/>
            <person name="Robinson-Rechavi M."/>
            <person name="Bucao C."/>
            <person name="Bouchez O."/>
            <person name="Gislard M."/>
            <person name="Lluch J."/>
            <person name="Milhes M."/>
            <person name="Lampietro C."/>
            <person name="Lopez Roques C."/>
            <person name="Donnadieu C."/>
            <person name="Braasch I."/>
            <person name="Desvignes T."/>
            <person name="Postlethwait J."/>
            <person name="Bobe J."/>
            <person name="Guiguen Y."/>
        </authorList>
    </citation>
    <scope>NUCLEOTIDE SEQUENCE</scope>
    <source>
        <strain evidence="4">M-15738</strain>
        <tissue evidence="4">Blood</tissue>
    </source>
</reference>
<dbReference type="SMART" id="SM00409">
    <property type="entry name" value="IG"/>
    <property type="match status" value="4"/>
</dbReference>
<evidence type="ECO:0000313" key="4">
    <source>
        <dbReference type="EMBL" id="KAG5278268.1"/>
    </source>
</evidence>
<dbReference type="InterPro" id="IPR007110">
    <property type="entry name" value="Ig-like_dom"/>
</dbReference>
<dbReference type="InterPro" id="IPR036179">
    <property type="entry name" value="Ig-like_dom_sf"/>
</dbReference>
<protein>
    <recommendedName>
        <fullName evidence="3">Ig-like domain-containing protein</fullName>
    </recommendedName>
</protein>
<feature type="domain" description="Ig-like" evidence="3">
    <location>
        <begin position="119"/>
        <end position="217"/>
    </location>
</feature>
<dbReference type="PROSITE" id="PS50835">
    <property type="entry name" value="IG_LIKE"/>
    <property type="match status" value="3"/>
</dbReference>
<dbReference type="InterPro" id="IPR013783">
    <property type="entry name" value="Ig-like_fold"/>
</dbReference>
<accession>A0AAV6GSV8</accession>
<keyword evidence="5" id="KW-1185">Reference proteome</keyword>
<dbReference type="Gene3D" id="2.60.40.10">
    <property type="entry name" value="Immunoglobulins"/>
    <property type="match status" value="5"/>
</dbReference>
<name>A0AAV6GSV8_9TELE</name>
<feature type="compositionally biased region" description="Polar residues" evidence="1">
    <location>
        <begin position="459"/>
        <end position="487"/>
    </location>
</feature>
<feature type="domain" description="Ig-like" evidence="3">
    <location>
        <begin position="415"/>
        <end position="508"/>
    </location>
</feature>
<dbReference type="AlphaFoldDB" id="A0AAV6GSV8"/>
<feature type="region of interest" description="Disordered" evidence="1">
    <location>
        <begin position="453"/>
        <end position="522"/>
    </location>
</feature>
<feature type="signal peptide" evidence="2">
    <location>
        <begin position="1"/>
        <end position="22"/>
    </location>
</feature>
<feature type="chain" id="PRO_5043854278" description="Ig-like domain-containing protein" evidence="2">
    <location>
        <begin position="23"/>
        <end position="522"/>
    </location>
</feature>
<comment type="caution">
    <text evidence="4">The sequence shown here is derived from an EMBL/GenBank/DDBJ whole genome shotgun (WGS) entry which is preliminary data.</text>
</comment>
<evidence type="ECO:0000256" key="1">
    <source>
        <dbReference type="SAM" id="MobiDB-lite"/>
    </source>
</evidence>
<organism evidence="4 5">
    <name type="scientific">Alosa alosa</name>
    <name type="common">allis shad</name>
    <dbReference type="NCBI Taxonomy" id="278164"/>
    <lineage>
        <taxon>Eukaryota</taxon>
        <taxon>Metazoa</taxon>
        <taxon>Chordata</taxon>
        <taxon>Craniata</taxon>
        <taxon>Vertebrata</taxon>
        <taxon>Euteleostomi</taxon>
        <taxon>Actinopterygii</taxon>
        <taxon>Neopterygii</taxon>
        <taxon>Teleostei</taxon>
        <taxon>Clupei</taxon>
        <taxon>Clupeiformes</taxon>
        <taxon>Clupeoidei</taxon>
        <taxon>Clupeidae</taxon>
        <taxon>Alosa</taxon>
    </lineage>
</organism>
<gene>
    <name evidence="4" type="ORF">AALO_G00097080</name>
</gene>
<dbReference type="Proteomes" id="UP000823561">
    <property type="component" value="Chromosome 7"/>
</dbReference>
<dbReference type="EMBL" id="JADWDJ010000007">
    <property type="protein sequence ID" value="KAG5278268.1"/>
    <property type="molecule type" value="Genomic_DNA"/>
</dbReference>
<dbReference type="Pfam" id="PF13927">
    <property type="entry name" value="Ig_3"/>
    <property type="match status" value="1"/>
</dbReference>
<feature type="domain" description="Ig-like" evidence="3">
    <location>
        <begin position="315"/>
        <end position="410"/>
    </location>
</feature>
<dbReference type="PANTHER" id="PTHR46013">
    <property type="entry name" value="VASCULAR CELL ADHESION MOLECULE 1"/>
    <property type="match status" value="1"/>
</dbReference>
<dbReference type="PANTHER" id="PTHR46013:SF4">
    <property type="entry name" value="B-CELL RECEPTOR CD22-RELATED"/>
    <property type="match status" value="1"/>
</dbReference>
<evidence type="ECO:0000256" key="2">
    <source>
        <dbReference type="SAM" id="SignalP"/>
    </source>
</evidence>
<dbReference type="InterPro" id="IPR003599">
    <property type="entry name" value="Ig_sub"/>
</dbReference>
<dbReference type="SUPFAM" id="SSF48726">
    <property type="entry name" value="Immunoglobulin"/>
    <property type="match status" value="5"/>
</dbReference>
<dbReference type="SMART" id="SM00408">
    <property type="entry name" value="IGc2"/>
    <property type="match status" value="2"/>
</dbReference>
<proteinExistence type="predicted"/>
<evidence type="ECO:0000259" key="3">
    <source>
        <dbReference type="PROSITE" id="PS50835"/>
    </source>
</evidence>